<evidence type="ECO:0000313" key="2">
    <source>
        <dbReference type="Proteomes" id="UP001430455"/>
    </source>
</evidence>
<dbReference type="PANTHER" id="PTHR38436:SF1">
    <property type="entry name" value="ESTER CYCLASE"/>
    <property type="match status" value="1"/>
</dbReference>
<dbReference type="PANTHER" id="PTHR38436">
    <property type="entry name" value="POLYKETIDE CYCLASE SNOAL-LIKE DOMAIN"/>
    <property type="match status" value="1"/>
</dbReference>
<dbReference type="GO" id="GO:0030638">
    <property type="term" value="P:polyketide metabolic process"/>
    <property type="evidence" value="ECO:0007669"/>
    <property type="project" value="InterPro"/>
</dbReference>
<gene>
    <name evidence="1" type="ORF">EGH23_14015</name>
</gene>
<evidence type="ECO:0000313" key="1">
    <source>
        <dbReference type="EMBL" id="MBX0295992.1"/>
    </source>
</evidence>
<protein>
    <submittedName>
        <fullName evidence="1">Ester cyclase</fullName>
    </submittedName>
</protein>
<dbReference type="RefSeq" id="WP_220580599.1">
    <property type="nucleotide sequence ID" value="NZ_RKLT01000004.1"/>
</dbReference>
<dbReference type="Pfam" id="PF07366">
    <property type="entry name" value="SnoaL"/>
    <property type="match status" value="1"/>
</dbReference>
<dbReference type="AlphaFoldDB" id="A0AAW4PFF7"/>
<dbReference type="EMBL" id="RKLT01000004">
    <property type="protein sequence ID" value="MBX0295992.1"/>
    <property type="molecule type" value="Genomic_DNA"/>
</dbReference>
<reference evidence="1 2" key="1">
    <citation type="submission" date="2021-06" db="EMBL/GenBank/DDBJ databases">
        <title>Halomicroarcula sp. a new haloarchaeum isolated from saline soil.</title>
        <authorList>
            <person name="Duran-Viseras A."/>
            <person name="Sanchez-Porro C."/>
            <person name="Ventosa A."/>
        </authorList>
    </citation>
    <scope>NUCLEOTIDE SEQUENCE [LARGE SCALE GENOMIC DNA]</scope>
    <source>
        <strain evidence="1 2">F27</strain>
    </source>
</reference>
<organism evidence="1 2">
    <name type="scientific">Haloarcula nitratireducens</name>
    <dbReference type="NCBI Taxonomy" id="2487749"/>
    <lineage>
        <taxon>Archaea</taxon>
        <taxon>Methanobacteriati</taxon>
        <taxon>Methanobacteriota</taxon>
        <taxon>Stenosarchaea group</taxon>
        <taxon>Halobacteria</taxon>
        <taxon>Halobacteriales</taxon>
        <taxon>Haloarculaceae</taxon>
        <taxon>Haloarcula</taxon>
    </lineage>
</organism>
<accession>A0AAW4PFF7</accession>
<dbReference type="Proteomes" id="UP001430455">
    <property type="component" value="Unassembled WGS sequence"/>
</dbReference>
<dbReference type="SUPFAM" id="SSF54427">
    <property type="entry name" value="NTF2-like"/>
    <property type="match status" value="1"/>
</dbReference>
<sequence length="144" mass="15528">MAATAPLAENKELARRFPEEVATAGDVELIDELCAPDVVDHSPLGEVSGREELKAQIAGIRESFEGFSATVEDVVAEGDTVAMRVALRGRHVGEFLGIEPTGTDVAIDNMVFTRIEDGRIAERWVQPDLLGLMRQVGAVDVPTE</sequence>
<dbReference type="InterPro" id="IPR009959">
    <property type="entry name" value="Cyclase_SnoaL-like"/>
</dbReference>
<comment type="caution">
    <text evidence="1">The sequence shown here is derived from an EMBL/GenBank/DDBJ whole genome shotgun (WGS) entry which is preliminary data.</text>
</comment>
<dbReference type="Gene3D" id="3.10.450.50">
    <property type="match status" value="1"/>
</dbReference>
<dbReference type="InterPro" id="IPR032710">
    <property type="entry name" value="NTF2-like_dom_sf"/>
</dbReference>
<keyword evidence="2" id="KW-1185">Reference proteome</keyword>
<name>A0AAW4PFF7_9EURY</name>
<proteinExistence type="predicted"/>